<proteinExistence type="inferred from homology"/>
<dbReference type="PANTHER" id="PTHR11937">
    <property type="entry name" value="ACTIN"/>
    <property type="match status" value="1"/>
</dbReference>
<accession>A0A5K1VA07</accession>
<dbReference type="Pfam" id="PF00022">
    <property type="entry name" value="Actin"/>
    <property type="match status" value="1"/>
</dbReference>
<dbReference type="VEuPathDB" id="AmoebaDB:EHI8A_040570"/>
<dbReference type="Gene3D" id="3.90.640.10">
    <property type="entry name" value="Actin, Chain A, domain 4"/>
    <property type="match status" value="1"/>
</dbReference>
<sequence length="360" mass="39991">MVEEVPIVLDIGSYSIKAGTAEDEAPSCIIRNVIGEHETGKIYGESVFNNNIKDYHYPINRGMISDCDDIEGILRFVFDENMGVDASTRPIIVTEEALCPNLRKQEYGELFFEKFETPGLYFELTGNCALIPLDLETGLTVDFGESFVSIFPFYNGTYIFNASDKQCFGGLDCSTHLASILAKQGYTLNIDNDRELLNTIKENYSVARLDGVEDTIKEYTLPDGKVISINCCDVIEPLIVPMSIDKKNEMQGIAKMIVDCVMKCPIDCRSDLFGTINLIGAASKLKGMGTRIKNDIIKILKDQGNNAHVKVNVFDNSEVLAWYGAACTGALSSIVERYCTKEQYDENGSFFVSQMFAREG</sequence>
<comment type="caution">
    <text evidence="2">The sequence shown here is derived from an EMBL/GenBank/DDBJ whole genome shotgun (WGS) entry which is preliminary data.</text>
</comment>
<dbReference type="InterPro" id="IPR004000">
    <property type="entry name" value="Actin"/>
</dbReference>
<dbReference type="VEuPathDB" id="AmoebaDB:EHI5A_071370"/>
<gene>
    <name evidence="2" type="ORF">CL6EHI_039070</name>
</gene>
<dbReference type="CDD" id="cd10169">
    <property type="entry name" value="ASKHA_NBD_actin-like"/>
    <property type="match status" value="1"/>
</dbReference>
<dbReference type="VEuPathDB" id="AmoebaDB:EHI_039070"/>
<dbReference type="EMBL" id="BDEQ01000001">
    <property type="protein sequence ID" value="GAT94384.1"/>
    <property type="molecule type" value="Genomic_DNA"/>
</dbReference>
<dbReference type="OMA" id="KMIVDCI"/>
<evidence type="ECO:0000313" key="2">
    <source>
        <dbReference type="EMBL" id="GAT94384.1"/>
    </source>
</evidence>
<dbReference type="SUPFAM" id="SSF53067">
    <property type="entry name" value="Actin-like ATPase domain"/>
    <property type="match status" value="2"/>
</dbReference>
<dbReference type="VEuPathDB" id="AmoebaDB:EHI7A_041790"/>
<dbReference type="InterPro" id="IPR043129">
    <property type="entry name" value="ATPase_NBD"/>
</dbReference>
<organism evidence="2 3">
    <name type="scientific">Entamoeba histolytica</name>
    <dbReference type="NCBI Taxonomy" id="5759"/>
    <lineage>
        <taxon>Eukaryota</taxon>
        <taxon>Amoebozoa</taxon>
        <taxon>Evosea</taxon>
        <taxon>Archamoebae</taxon>
        <taxon>Mastigamoebida</taxon>
        <taxon>Entamoebidae</taxon>
        <taxon>Entamoeba</taxon>
    </lineage>
</organism>
<dbReference type="Gene3D" id="3.30.420.40">
    <property type="match status" value="2"/>
</dbReference>
<comment type="similarity">
    <text evidence="1">Belongs to the actin family.</text>
</comment>
<protein>
    <submittedName>
        <fullName evidence="2">Actin putative</fullName>
    </submittedName>
</protein>
<dbReference type="SMART" id="SM00268">
    <property type="entry name" value="ACTIN"/>
    <property type="match status" value="1"/>
</dbReference>
<evidence type="ECO:0000256" key="1">
    <source>
        <dbReference type="RuleBase" id="RU000487"/>
    </source>
</evidence>
<evidence type="ECO:0000313" key="3">
    <source>
        <dbReference type="Proteomes" id="UP000078387"/>
    </source>
</evidence>
<name>A0A5K1VA07_ENTHI</name>
<dbReference type="AlphaFoldDB" id="A0A5K1VA07"/>
<reference evidence="2 3" key="1">
    <citation type="submission" date="2016-05" db="EMBL/GenBank/DDBJ databases">
        <title>First whole genome sequencing of Entamoeba histolytica HM1:IMSS-clone-6.</title>
        <authorList>
            <person name="Mukherjee Avik.K."/>
            <person name="Izumyama S."/>
            <person name="Nakada-Tsukui K."/>
            <person name="Nozaki T."/>
        </authorList>
    </citation>
    <scope>NUCLEOTIDE SEQUENCE [LARGE SCALE GENOMIC DNA]</scope>
    <source>
        <strain evidence="2 3">HM1:IMSS clone 6</strain>
    </source>
</reference>
<dbReference type="Proteomes" id="UP000078387">
    <property type="component" value="Unassembled WGS sequence"/>
</dbReference>
<dbReference type="VEuPathDB" id="AmoebaDB:KM1_082190"/>